<keyword evidence="1" id="KW-0812">Transmembrane</keyword>
<feature type="transmembrane region" description="Helical" evidence="1">
    <location>
        <begin position="20"/>
        <end position="40"/>
    </location>
</feature>
<gene>
    <name evidence="3" type="ORF">PAUS00366_LOCUS5228</name>
</gene>
<reference evidence="3" key="1">
    <citation type="submission" date="2021-01" db="EMBL/GenBank/DDBJ databases">
        <authorList>
            <person name="Corre E."/>
            <person name="Pelletier E."/>
            <person name="Niang G."/>
            <person name="Scheremetjew M."/>
            <person name="Finn R."/>
            <person name="Kale V."/>
            <person name="Holt S."/>
            <person name="Cochrane G."/>
            <person name="Meng A."/>
            <person name="Brown T."/>
            <person name="Cohen L."/>
        </authorList>
    </citation>
    <scope>NUCLEOTIDE SEQUENCE</scope>
    <source>
        <strain evidence="3">10249 10 AB</strain>
    </source>
</reference>
<evidence type="ECO:0000259" key="2">
    <source>
        <dbReference type="Pfam" id="PF08241"/>
    </source>
</evidence>
<feature type="domain" description="Methyltransferase type 11" evidence="2">
    <location>
        <begin position="265"/>
        <end position="307"/>
    </location>
</feature>
<accession>A0A7S4ADU8</accession>
<protein>
    <recommendedName>
        <fullName evidence="2">Methyltransferase type 11 domain-containing protein</fullName>
    </recommendedName>
</protein>
<evidence type="ECO:0000313" key="3">
    <source>
        <dbReference type="EMBL" id="CAE0712476.1"/>
    </source>
</evidence>
<dbReference type="InterPro" id="IPR029063">
    <property type="entry name" value="SAM-dependent_MTases_sf"/>
</dbReference>
<dbReference type="PANTHER" id="PTHR43036">
    <property type="entry name" value="OSJNBB0011N17.9 PROTEIN"/>
    <property type="match status" value="1"/>
</dbReference>
<dbReference type="CDD" id="cd02440">
    <property type="entry name" value="AdoMet_MTases"/>
    <property type="match status" value="1"/>
</dbReference>
<sequence>MAFGKSDHHRINHHRLSRRYCCILLVSSMAMTMAMIHHAAAFSTFLMKSSPTPIGNNNHNSAVLNRAKFLSASTATFVSGATADFVSANSNPGMAHAASIQEFDGSNNNPRYIEQDMAMTYGQDKDGNPRSRGILVRKWTGDATPYLFRVEPIEFTKVWSEEWPFRETDFLRSDSNDDGWFYKVPRLVYHIDEPAVASLTQYYRKNIKANSDILDICSSWVSHYPLEFPRTMGNICGTGMNGMELNFNDQLTGGYETKDLNDDPTLPYPDNSFDVVTCVVSIDYLVEPIKVLQEVHRVLRPGGKMIISQSNRCFPSKAIAMWLGMTDRQHLELINGYFQYAGGFEPRNAFDITATLPNSGRNGPMFVIEAIKAKNT</sequence>
<dbReference type="GO" id="GO:0008757">
    <property type="term" value="F:S-adenosylmethionine-dependent methyltransferase activity"/>
    <property type="evidence" value="ECO:0007669"/>
    <property type="project" value="InterPro"/>
</dbReference>
<keyword evidence="1" id="KW-1133">Transmembrane helix</keyword>
<dbReference type="Gene3D" id="3.40.50.150">
    <property type="entry name" value="Vaccinia Virus protein VP39"/>
    <property type="match status" value="1"/>
</dbReference>
<name>A0A7S4ADU8_9STRA</name>
<dbReference type="EMBL" id="HBIX01006622">
    <property type="protein sequence ID" value="CAE0712476.1"/>
    <property type="molecule type" value="Transcribed_RNA"/>
</dbReference>
<dbReference type="SUPFAM" id="SSF53335">
    <property type="entry name" value="S-adenosyl-L-methionine-dependent methyltransferases"/>
    <property type="match status" value="1"/>
</dbReference>
<dbReference type="PANTHER" id="PTHR43036:SF2">
    <property type="entry name" value="OS04G0481300 PROTEIN"/>
    <property type="match status" value="1"/>
</dbReference>
<dbReference type="InterPro" id="IPR013216">
    <property type="entry name" value="Methyltransf_11"/>
</dbReference>
<proteinExistence type="predicted"/>
<dbReference type="Pfam" id="PF08241">
    <property type="entry name" value="Methyltransf_11"/>
    <property type="match status" value="1"/>
</dbReference>
<dbReference type="AlphaFoldDB" id="A0A7S4ADU8"/>
<evidence type="ECO:0000256" key="1">
    <source>
        <dbReference type="SAM" id="Phobius"/>
    </source>
</evidence>
<keyword evidence="1" id="KW-0472">Membrane</keyword>
<organism evidence="3">
    <name type="scientific">Pseudo-nitzschia australis</name>
    <dbReference type="NCBI Taxonomy" id="44445"/>
    <lineage>
        <taxon>Eukaryota</taxon>
        <taxon>Sar</taxon>
        <taxon>Stramenopiles</taxon>
        <taxon>Ochrophyta</taxon>
        <taxon>Bacillariophyta</taxon>
        <taxon>Bacillariophyceae</taxon>
        <taxon>Bacillariophycidae</taxon>
        <taxon>Bacillariales</taxon>
        <taxon>Bacillariaceae</taxon>
        <taxon>Pseudo-nitzschia</taxon>
    </lineage>
</organism>